<reference evidence="9" key="1">
    <citation type="submission" date="2022-10" db="EMBL/GenBank/DDBJ databases">
        <title>Determination and structural analysis of whole genome sequence of Sarocladium strictum F4-1.</title>
        <authorList>
            <person name="Hu L."/>
            <person name="Jiang Y."/>
        </authorList>
    </citation>
    <scope>NUCLEOTIDE SEQUENCE</scope>
    <source>
        <strain evidence="9">F4-1</strain>
    </source>
</reference>
<comment type="cofactor">
    <cofactor evidence="7">
        <name>Zn(2+)</name>
        <dbReference type="ChEBI" id="CHEBI:29105"/>
    </cofactor>
    <text evidence="7">Binds 1 zinc ion.</text>
</comment>
<dbReference type="GO" id="GO:0004222">
    <property type="term" value="F:metalloendopeptidase activity"/>
    <property type="evidence" value="ECO:0007669"/>
    <property type="project" value="InterPro"/>
</dbReference>
<evidence type="ECO:0000256" key="7">
    <source>
        <dbReference type="RuleBase" id="RU003435"/>
    </source>
</evidence>
<proteinExistence type="inferred from homology"/>
<evidence type="ECO:0000256" key="6">
    <source>
        <dbReference type="ARBA" id="ARBA00023049"/>
    </source>
</evidence>
<dbReference type="GO" id="GO:0046872">
    <property type="term" value="F:metal ion binding"/>
    <property type="evidence" value="ECO:0007669"/>
    <property type="project" value="UniProtKB-UniRule"/>
</dbReference>
<accession>A0AA39GDR9</accession>
<dbReference type="PANTHER" id="PTHR11804">
    <property type="entry name" value="PROTEASE M3 THIMET OLIGOPEPTIDASE-RELATED"/>
    <property type="match status" value="1"/>
</dbReference>
<dbReference type="GO" id="GO:0006508">
    <property type="term" value="P:proteolysis"/>
    <property type="evidence" value="ECO:0007669"/>
    <property type="project" value="UniProtKB-KW"/>
</dbReference>
<comment type="similarity">
    <text evidence="1 7">Belongs to the peptidase M3 family.</text>
</comment>
<evidence type="ECO:0000259" key="8">
    <source>
        <dbReference type="Pfam" id="PF01432"/>
    </source>
</evidence>
<dbReference type="SUPFAM" id="SSF55486">
    <property type="entry name" value="Metalloproteases ('zincins'), catalytic domain"/>
    <property type="match status" value="1"/>
</dbReference>
<dbReference type="Gene3D" id="1.20.1050.40">
    <property type="entry name" value="Endopeptidase. Chain P, domain 1"/>
    <property type="match status" value="1"/>
</dbReference>
<dbReference type="PANTHER" id="PTHR11804:SF84">
    <property type="entry name" value="SACCHAROLYSIN"/>
    <property type="match status" value="1"/>
</dbReference>
<dbReference type="Gene3D" id="3.40.390.10">
    <property type="entry name" value="Collagenase (Catalytic Domain)"/>
    <property type="match status" value="1"/>
</dbReference>
<keyword evidence="6 7" id="KW-0482">Metalloprotease</keyword>
<evidence type="ECO:0000313" key="9">
    <source>
        <dbReference type="EMBL" id="KAK0385462.1"/>
    </source>
</evidence>
<evidence type="ECO:0000313" key="10">
    <source>
        <dbReference type="Proteomes" id="UP001175261"/>
    </source>
</evidence>
<comment type="caution">
    <text evidence="9">The sequence shown here is derived from an EMBL/GenBank/DDBJ whole genome shotgun (WGS) entry which is preliminary data.</text>
</comment>
<gene>
    <name evidence="9" type="ORF">NLU13_7938</name>
</gene>
<keyword evidence="4 7" id="KW-0378">Hydrolase</keyword>
<dbReference type="InterPro" id="IPR024079">
    <property type="entry name" value="MetalloPept_cat_dom_sf"/>
</dbReference>
<dbReference type="InterPro" id="IPR024080">
    <property type="entry name" value="Neurolysin/TOP_N"/>
</dbReference>
<evidence type="ECO:0000256" key="5">
    <source>
        <dbReference type="ARBA" id="ARBA00022833"/>
    </source>
</evidence>
<evidence type="ECO:0000256" key="2">
    <source>
        <dbReference type="ARBA" id="ARBA00022670"/>
    </source>
</evidence>
<feature type="domain" description="Peptidase M3A/M3B catalytic" evidence="8">
    <location>
        <begin position="221"/>
        <end position="703"/>
    </location>
</feature>
<keyword evidence="5 7" id="KW-0862">Zinc</keyword>
<keyword evidence="3 7" id="KW-0479">Metal-binding</keyword>
<evidence type="ECO:0000256" key="4">
    <source>
        <dbReference type="ARBA" id="ARBA00022801"/>
    </source>
</evidence>
<protein>
    <recommendedName>
        <fullName evidence="8">Peptidase M3A/M3B catalytic domain-containing protein</fullName>
    </recommendedName>
</protein>
<dbReference type="Pfam" id="PF01432">
    <property type="entry name" value="Peptidase_M3"/>
    <property type="match status" value="1"/>
</dbReference>
<dbReference type="Proteomes" id="UP001175261">
    <property type="component" value="Unassembled WGS sequence"/>
</dbReference>
<keyword evidence="2 7" id="KW-0645">Protease</keyword>
<name>A0AA39GDR9_SARSR</name>
<dbReference type="EMBL" id="JAPDFR010000007">
    <property type="protein sequence ID" value="KAK0385462.1"/>
    <property type="molecule type" value="Genomic_DNA"/>
</dbReference>
<dbReference type="GO" id="GO:0005758">
    <property type="term" value="C:mitochondrial intermembrane space"/>
    <property type="evidence" value="ECO:0007669"/>
    <property type="project" value="TreeGrafter"/>
</dbReference>
<dbReference type="CDD" id="cd06455">
    <property type="entry name" value="M3A_TOP"/>
    <property type="match status" value="1"/>
</dbReference>
<dbReference type="AlphaFoldDB" id="A0AA39GDR9"/>
<organism evidence="9 10">
    <name type="scientific">Sarocladium strictum</name>
    <name type="common">Black bundle disease fungus</name>
    <name type="synonym">Acremonium strictum</name>
    <dbReference type="NCBI Taxonomy" id="5046"/>
    <lineage>
        <taxon>Eukaryota</taxon>
        <taxon>Fungi</taxon>
        <taxon>Dikarya</taxon>
        <taxon>Ascomycota</taxon>
        <taxon>Pezizomycotina</taxon>
        <taxon>Sordariomycetes</taxon>
        <taxon>Hypocreomycetidae</taxon>
        <taxon>Hypocreales</taxon>
        <taxon>Sarocladiaceae</taxon>
        <taxon>Sarocladium</taxon>
    </lineage>
</organism>
<evidence type="ECO:0000256" key="3">
    <source>
        <dbReference type="ARBA" id="ARBA00022723"/>
    </source>
</evidence>
<evidence type="ECO:0000256" key="1">
    <source>
        <dbReference type="ARBA" id="ARBA00006040"/>
    </source>
</evidence>
<dbReference type="InterPro" id="IPR024077">
    <property type="entry name" value="Neurolysin/TOP_dom2"/>
</dbReference>
<dbReference type="GO" id="GO:0006518">
    <property type="term" value="P:peptide metabolic process"/>
    <property type="evidence" value="ECO:0007669"/>
    <property type="project" value="TreeGrafter"/>
</dbReference>
<sequence length="706" mass="81086">MMHKFHPPTFTATAESIAKDTNDLLDSLESQHRDITSHITPSTACFANVILPLAHADNKYRCYIRTMSFYSDVSPNQEIQDAASSAFNQVRSRKSKFAYTTELSTLVQAVLNKKESLDEEDDWFLRSIHQDFVQKGAFINEPSQRTRFQAIQEEIDDCRIRFNKNLIAGHQKRGSWYTPEELEGIPTKSLGNTKQGSAENSGKLFVDQIDPVLRLGRNSIARERARLNYYYRYKDNAPILRDIVLLRDEAARILGFSSHAELRCGERMADRPETIIKFLDTVKAKVHPIAEEYLTQLRALKKAELEARGDTPNDHIFIWDELYYRTKLKEITTPLSADEVSEYFPIEVVIDRMIHLFNTFFGIDIRELDSDDRDALSQSGEGSSLLWHESVRMFAVHDANENQDFLGYLYLDLFERDNKGSLATCINLLPGYEGSDGRHYPATVLCWNFSEPSQGEPKLLHHPMLVSLLHEFGHGVHDLVSKTKYARFHGPCGTPVDFGEAPSQLLENWCWDSSILQKMSRHYSYLSPEHYNAWKNGVKDKSQPPEVLPDAIIRSIISNRYIGASIHLLSQMSLAYFDLFIHHPKSHEDLVNTDISALYFRIDREVCPLERPLKEGDDWGCGEGGFGHIVDSDYDAGYYAYTWSQVYADDMYHTFFKDDPLNTMEGQRYRREVLEPGWSRDGFKIMERYLGRGPDENGFLKSLVAS</sequence>
<dbReference type="InterPro" id="IPR001567">
    <property type="entry name" value="Pept_M3A_M3B_dom"/>
</dbReference>
<keyword evidence="10" id="KW-1185">Reference proteome</keyword>
<dbReference type="InterPro" id="IPR045090">
    <property type="entry name" value="Pept_M3A_M3B"/>
</dbReference>
<dbReference type="Gene3D" id="1.10.1370.10">
    <property type="entry name" value="Neurolysin, domain 3"/>
    <property type="match status" value="1"/>
</dbReference>